<dbReference type="EMBL" id="JACHLY010000002">
    <property type="protein sequence ID" value="MBB6000987.1"/>
    <property type="molecule type" value="Genomic_DNA"/>
</dbReference>
<gene>
    <name evidence="1" type="ORF">HNR25_004816</name>
</gene>
<keyword evidence="2" id="KW-1185">Reference proteome</keyword>
<protein>
    <submittedName>
        <fullName evidence="1">Uncharacterized protein</fullName>
    </submittedName>
</protein>
<evidence type="ECO:0000313" key="2">
    <source>
        <dbReference type="Proteomes" id="UP000578077"/>
    </source>
</evidence>
<sequence>MEDQLCALGLVLHAVRSTTRSIGAAVAQFQAEGHELRVREEDVARLCPPSTAT</sequence>
<evidence type="ECO:0000313" key="1">
    <source>
        <dbReference type="EMBL" id="MBB6000987.1"/>
    </source>
</evidence>
<comment type="caution">
    <text evidence="1">The sequence shown here is derived from an EMBL/GenBank/DDBJ whole genome shotgun (WGS) entry which is preliminary data.</text>
</comment>
<proteinExistence type="predicted"/>
<reference evidence="1 2" key="1">
    <citation type="submission" date="2020-08" db="EMBL/GenBank/DDBJ databases">
        <title>Sequencing the genomes of 1000 actinobacteria strains.</title>
        <authorList>
            <person name="Klenk H.-P."/>
        </authorList>
    </citation>
    <scope>NUCLEOTIDE SEQUENCE [LARGE SCALE GENOMIC DNA]</scope>
    <source>
        <strain evidence="1 2">DSM 44593</strain>
    </source>
</reference>
<organism evidence="1 2">
    <name type="scientific">Streptomonospora salina</name>
    <dbReference type="NCBI Taxonomy" id="104205"/>
    <lineage>
        <taxon>Bacteria</taxon>
        <taxon>Bacillati</taxon>
        <taxon>Actinomycetota</taxon>
        <taxon>Actinomycetes</taxon>
        <taxon>Streptosporangiales</taxon>
        <taxon>Nocardiopsidaceae</taxon>
        <taxon>Streptomonospora</taxon>
    </lineage>
</organism>
<dbReference type="AlphaFoldDB" id="A0A841EAD1"/>
<name>A0A841EAD1_9ACTN</name>
<dbReference type="RefSeq" id="WP_184639938.1">
    <property type="nucleotide sequence ID" value="NZ_BAABKT010000018.1"/>
</dbReference>
<accession>A0A841EAD1</accession>
<dbReference type="Proteomes" id="UP000578077">
    <property type="component" value="Unassembled WGS sequence"/>
</dbReference>